<sequence>MADPTWLPDVLRAAGLTCDIYPGAMDRGHGDFGSIWGVIAHHTGSNGATAGSIANHPDLGLASQLHLGRDGKYTLCGVGIAWHAGSGSWPGISTNNANQVTIGIEAANDGTSGWPAAQYRSYVRGVAAILNKLGLPSSRVIGHKEWAAIQGKWDPGGINMDTFRSDVARVQAELRGAAPVAVPVVNRIDEQAKVAGAWIGKRLHTGEKKCKDGVGRFAEFEHGVIYWHPQTGAYAIPRGGIYEAFSARGWEQKLGYPVRVHKVLDRGGVQAFQRGVLYVRDGGDLAGDLVHGVIGDRWAKEGYEDGPLGWPISDEYADGTGRRQDFEHGSLLWDPSGAVKVERKA</sequence>
<keyword evidence="7" id="KW-1185">Reference proteome</keyword>
<dbReference type="Pfam" id="PF08310">
    <property type="entry name" value="LGFP"/>
    <property type="match status" value="3"/>
</dbReference>
<evidence type="ECO:0000313" key="7">
    <source>
        <dbReference type="Proteomes" id="UP000466307"/>
    </source>
</evidence>
<dbReference type="PANTHER" id="PTHR30417:SF1">
    <property type="entry name" value="N-ACETYLMURAMOYL-L-ALANINE AMIDASE AMID"/>
    <property type="match status" value="1"/>
</dbReference>
<name>A0A7K3LS11_9ACTN</name>
<dbReference type="InterPro" id="IPR036505">
    <property type="entry name" value="Amidase/PGRP_sf"/>
</dbReference>
<dbReference type="GO" id="GO:0009254">
    <property type="term" value="P:peptidoglycan turnover"/>
    <property type="evidence" value="ECO:0007669"/>
    <property type="project" value="TreeGrafter"/>
</dbReference>
<dbReference type="Gene3D" id="3.40.80.10">
    <property type="entry name" value="Peptidoglycan recognition protein-like"/>
    <property type="match status" value="1"/>
</dbReference>
<proteinExistence type="predicted"/>
<dbReference type="SMART" id="SM00644">
    <property type="entry name" value="Ami_2"/>
    <property type="match status" value="1"/>
</dbReference>
<dbReference type="InterPro" id="IPR002502">
    <property type="entry name" value="Amidase_domain"/>
</dbReference>
<dbReference type="GO" id="GO:0071555">
    <property type="term" value="P:cell wall organization"/>
    <property type="evidence" value="ECO:0007669"/>
    <property type="project" value="UniProtKB-KW"/>
</dbReference>
<evidence type="ECO:0000256" key="2">
    <source>
        <dbReference type="ARBA" id="ARBA00011901"/>
    </source>
</evidence>
<protein>
    <recommendedName>
        <fullName evidence="2">N-acetylmuramoyl-L-alanine amidase</fullName>
        <ecNumber evidence="2">3.5.1.28</ecNumber>
    </recommendedName>
</protein>
<comment type="caution">
    <text evidence="6">The sequence shown here is derived from an EMBL/GenBank/DDBJ whole genome shotgun (WGS) entry which is preliminary data.</text>
</comment>
<comment type="catalytic activity">
    <reaction evidence="1">
        <text>Hydrolyzes the link between N-acetylmuramoyl residues and L-amino acid residues in certain cell-wall glycopeptides.</text>
        <dbReference type="EC" id="3.5.1.28"/>
    </reaction>
</comment>
<dbReference type="EC" id="3.5.1.28" evidence="2"/>
<dbReference type="AlphaFoldDB" id="A0A7K3LS11"/>
<evidence type="ECO:0000256" key="1">
    <source>
        <dbReference type="ARBA" id="ARBA00001561"/>
    </source>
</evidence>
<keyword evidence="3" id="KW-0378">Hydrolase</keyword>
<accession>A0A7K3LS11</accession>
<evidence type="ECO:0000259" key="5">
    <source>
        <dbReference type="SMART" id="SM00644"/>
    </source>
</evidence>
<dbReference type="GO" id="GO:0008745">
    <property type="term" value="F:N-acetylmuramoyl-L-alanine amidase activity"/>
    <property type="evidence" value="ECO:0007669"/>
    <property type="project" value="UniProtKB-EC"/>
</dbReference>
<evidence type="ECO:0000256" key="3">
    <source>
        <dbReference type="ARBA" id="ARBA00022801"/>
    </source>
</evidence>
<dbReference type="SUPFAM" id="SSF55846">
    <property type="entry name" value="N-acetylmuramoyl-L-alanine amidase-like"/>
    <property type="match status" value="1"/>
</dbReference>
<dbReference type="PANTHER" id="PTHR30417">
    <property type="entry name" value="N-ACETYLMURAMOYL-L-ALANINE AMIDASE AMID"/>
    <property type="match status" value="1"/>
</dbReference>
<evidence type="ECO:0000256" key="4">
    <source>
        <dbReference type="ARBA" id="ARBA00023316"/>
    </source>
</evidence>
<dbReference type="Proteomes" id="UP000466307">
    <property type="component" value="Unassembled WGS sequence"/>
</dbReference>
<dbReference type="InterPro" id="IPR013207">
    <property type="entry name" value="LGFP"/>
</dbReference>
<dbReference type="EMBL" id="JAADZU010000054">
    <property type="protein sequence ID" value="NDK91029.1"/>
    <property type="molecule type" value="Genomic_DNA"/>
</dbReference>
<evidence type="ECO:0000313" key="6">
    <source>
        <dbReference type="EMBL" id="NDK91029.1"/>
    </source>
</evidence>
<gene>
    <name evidence="6" type="ORF">GYA93_15765</name>
</gene>
<organism evidence="6 7">
    <name type="scientific">Gordonia desulfuricans</name>
    <dbReference type="NCBI Taxonomy" id="89051"/>
    <lineage>
        <taxon>Bacteria</taxon>
        <taxon>Bacillati</taxon>
        <taxon>Actinomycetota</taxon>
        <taxon>Actinomycetes</taxon>
        <taxon>Mycobacteriales</taxon>
        <taxon>Gordoniaceae</taxon>
        <taxon>Gordonia</taxon>
    </lineage>
</organism>
<dbReference type="CDD" id="cd06583">
    <property type="entry name" value="PGRP"/>
    <property type="match status" value="1"/>
</dbReference>
<keyword evidence="4" id="KW-0961">Cell wall biogenesis/degradation</keyword>
<feature type="domain" description="N-acetylmuramoyl-L-alanine amidase" evidence="5">
    <location>
        <begin position="23"/>
        <end position="156"/>
    </location>
</feature>
<dbReference type="Pfam" id="PF01510">
    <property type="entry name" value="Amidase_2"/>
    <property type="match status" value="1"/>
</dbReference>
<dbReference type="RefSeq" id="WP_059036645.1">
    <property type="nucleotide sequence ID" value="NZ_JAADZU010000054.1"/>
</dbReference>
<reference evidence="6 7" key="1">
    <citation type="submission" date="2020-01" db="EMBL/GenBank/DDBJ databases">
        <title>Investigation of new actinobacteria for the biodesulphurisation of diesel fuel.</title>
        <authorList>
            <person name="Athi Narayanan S.M."/>
        </authorList>
    </citation>
    <scope>NUCLEOTIDE SEQUENCE [LARGE SCALE GENOMIC DNA]</scope>
    <source>
        <strain evidence="6 7">213E</strain>
    </source>
</reference>
<dbReference type="GO" id="GO:0009253">
    <property type="term" value="P:peptidoglycan catabolic process"/>
    <property type="evidence" value="ECO:0007669"/>
    <property type="project" value="InterPro"/>
</dbReference>
<dbReference type="InterPro" id="IPR051206">
    <property type="entry name" value="NAMLAA_amidase_2"/>
</dbReference>